<feature type="region of interest" description="Disordered" evidence="1">
    <location>
        <begin position="1"/>
        <end position="21"/>
    </location>
</feature>
<dbReference type="GeneTree" id="ENSGT00960000189773"/>
<reference evidence="2" key="1">
    <citation type="submission" date="2023-09" db="UniProtKB">
        <authorList>
            <consortium name="Ensembl"/>
        </authorList>
    </citation>
    <scope>IDENTIFICATION</scope>
</reference>
<dbReference type="PANTHER" id="PTHR38820">
    <property type="entry name" value="ANNEXIN-2 RECEPTOR"/>
    <property type="match status" value="1"/>
</dbReference>
<sequence>MEPNFPRCVREAWDSAEESQEPEMLQILSLADPEEWQLPFYPTLGQLSGDDEDFDGEQLSTPCGRLHPHCPKHGPRAQSTCRRGAGPPAPDTTPATRQEAPAEELDGPLLQQLPLARPARPGGDRQQDIETPDSGPPSESRPPPVPEPRDCSRSFGHLPREKILGYKTCPLTWNKNAVRPNFRVRCQCLLLFPLEFLVAVLVA</sequence>
<dbReference type="Pfam" id="PF15721">
    <property type="entry name" value="ANXA2R"/>
    <property type="match status" value="1"/>
</dbReference>
<dbReference type="OMA" id="CLEWICR"/>
<evidence type="ECO:0000313" key="2">
    <source>
        <dbReference type="Ensembl" id="ENSBMSP00010003276.1"/>
    </source>
</evidence>
<evidence type="ECO:0008006" key="3">
    <source>
        <dbReference type="Google" id="ProtNLM"/>
    </source>
</evidence>
<dbReference type="GO" id="GO:0038023">
    <property type="term" value="F:signaling receptor activity"/>
    <property type="evidence" value="ECO:0007669"/>
    <property type="project" value="InterPro"/>
</dbReference>
<feature type="compositionally biased region" description="Basic residues" evidence="1">
    <location>
        <begin position="66"/>
        <end position="75"/>
    </location>
</feature>
<organism evidence="2">
    <name type="scientific">Balaenoptera musculus</name>
    <name type="common">Blue whale</name>
    <dbReference type="NCBI Taxonomy" id="9771"/>
    <lineage>
        <taxon>Eukaryota</taxon>
        <taxon>Metazoa</taxon>
        <taxon>Chordata</taxon>
        <taxon>Craniata</taxon>
        <taxon>Vertebrata</taxon>
        <taxon>Euteleostomi</taxon>
        <taxon>Mammalia</taxon>
        <taxon>Eutheria</taxon>
        <taxon>Laurasiatheria</taxon>
        <taxon>Artiodactyla</taxon>
        <taxon>Whippomorpha</taxon>
        <taxon>Cetacea</taxon>
        <taxon>Mysticeti</taxon>
        <taxon>Balaenopteridae</taxon>
        <taxon>Balaenoptera</taxon>
    </lineage>
</organism>
<dbReference type="Ensembl" id="ENSBMST00010003622.1">
    <property type="protein sequence ID" value="ENSBMSP00010003276.1"/>
    <property type="gene ID" value="ENSBMSG00010002468.1"/>
</dbReference>
<accession>A0A8C0CDW2</accession>
<feature type="compositionally biased region" description="Basic and acidic residues" evidence="1">
    <location>
        <begin position="147"/>
        <end position="156"/>
    </location>
</feature>
<proteinExistence type="predicted"/>
<dbReference type="PANTHER" id="PTHR38820:SF1">
    <property type="entry name" value="ANNEXIN-2 RECEPTOR"/>
    <property type="match status" value="1"/>
</dbReference>
<name>A0A8C0CDW2_BALMU</name>
<protein>
    <recommendedName>
        <fullName evidence="3">Annexin-2 receptor</fullName>
    </recommendedName>
</protein>
<feature type="region of interest" description="Disordered" evidence="1">
    <location>
        <begin position="41"/>
        <end position="156"/>
    </location>
</feature>
<dbReference type="InterPro" id="IPR031449">
    <property type="entry name" value="ANXA2R"/>
</dbReference>
<feature type="compositionally biased region" description="Low complexity" evidence="1">
    <location>
        <begin position="108"/>
        <end position="121"/>
    </location>
</feature>
<dbReference type="AlphaFoldDB" id="A0A8C0CDW2"/>
<evidence type="ECO:0000256" key="1">
    <source>
        <dbReference type="SAM" id="MobiDB-lite"/>
    </source>
</evidence>